<reference evidence="3" key="1">
    <citation type="journal article" date="2019" name="Int. J. Syst. Evol. Microbiol.">
        <title>The Global Catalogue of Microorganisms (GCM) 10K type strain sequencing project: providing services to taxonomists for standard genome sequencing and annotation.</title>
        <authorList>
            <consortium name="The Broad Institute Genomics Platform"/>
            <consortium name="The Broad Institute Genome Sequencing Center for Infectious Disease"/>
            <person name="Wu L."/>
            <person name="Ma J."/>
        </authorList>
    </citation>
    <scope>NUCLEOTIDE SEQUENCE [LARGE SCALE GENOMIC DNA]</scope>
    <source>
        <strain evidence="3">KCTC 52490</strain>
    </source>
</reference>
<protein>
    <submittedName>
        <fullName evidence="2">Catalase-related domain-containing protein</fullName>
    </submittedName>
</protein>
<keyword evidence="3" id="KW-1185">Reference proteome</keyword>
<proteinExistence type="predicted"/>
<dbReference type="EMBL" id="JBHUOM010000023">
    <property type="protein sequence ID" value="MFD2936599.1"/>
    <property type="molecule type" value="Genomic_DNA"/>
</dbReference>
<evidence type="ECO:0000259" key="1">
    <source>
        <dbReference type="Pfam" id="PF06628"/>
    </source>
</evidence>
<dbReference type="Proteomes" id="UP001597512">
    <property type="component" value="Unassembled WGS sequence"/>
</dbReference>
<organism evidence="2 3">
    <name type="scientific">Spirosoma flavum</name>
    <dbReference type="NCBI Taxonomy" id="2048557"/>
    <lineage>
        <taxon>Bacteria</taxon>
        <taxon>Pseudomonadati</taxon>
        <taxon>Bacteroidota</taxon>
        <taxon>Cytophagia</taxon>
        <taxon>Cytophagales</taxon>
        <taxon>Cytophagaceae</taxon>
        <taxon>Spirosoma</taxon>
    </lineage>
</organism>
<dbReference type="InterPro" id="IPR010582">
    <property type="entry name" value="Catalase_immune_responsive"/>
</dbReference>
<dbReference type="Pfam" id="PF06628">
    <property type="entry name" value="Catalase-rel"/>
    <property type="match status" value="1"/>
</dbReference>
<gene>
    <name evidence="2" type="ORF">ACFS25_22650</name>
</gene>
<feature type="domain" description="Catalase immune-responsive" evidence="1">
    <location>
        <begin position="9"/>
        <end position="40"/>
    </location>
</feature>
<dbReference type="RefSeq" id="WP_381505539.1">
    <property type="nucleotide sequence ID" value="NZ_JBHUOM010000023.1"/>
</dbReference>
<sequence length="40" mass="4742">MGNLVRQPIDRTNNFKQAEERYRTFEDWERSDLINALSGA</sequence>
<name>A0ABW6APR0_9BACT</name>
<accession>A0ABW6APR0</accession>
<comment type="caution">
    <text evidence="2">The sequence shown here is derived from an EMBL/GenBank/DDBJ whole genome shotgun (WGS) entry which is preliminary data.</text>
</comment>
<evidence type="ECO:0000313" key="2">
    <source>
        <dbReference type="EMBL" id="MFD2936599.1"/>
    </source>
</evidence>
<evidence type="ECO:0000313" key="3">
    <source>
        <dbReference type="Proteomes" id="UP001597512"/>
    </source>
</evidence>